<evidence type="ECO:0000259" key="9">
    <source>
        <dbReference type="PROSITE" id="PS50893"/>
    </source>
</evidence>
<dbReference type="Pfam" id="PF00005">
    <property type="entry name" value="ABC_tran"/>
    <property type="match status" value="1"/>
</dbReference>
<dbReference type="GO" id="GO:0140359">
    <property type="term" value="F:ABC-type transporter activity"/>
    <property type="evidence" value="ECO:0007669"/>
    <property type="project" value="InterPro"/>
</dbReference>
<feature type="domain" description="ABC transporter" evidence="9">
    <location>
        <begin position="231"/>
        <end position="419"/>
    </location>
</feature>
<dbReference type="GO" id="GO:0006635">
    <property type="term" value="P:fatty acid beta-oxidation"/>
    <property type="evidence" value="ECO:0007669"/>
    <property type="project" value="TreeGrafter"/>
</dbReference>
<organism evidence="10 11">
    <name type="scientific">Litomosoides sigmodontis</name>
    <name type="common">Filarial nematode worm</name>
    <dbReference type="NCBI Taxonomy" id="42156"/>
    <lineage>
        <taxon>Eukaryota</taxon>
        <taxon>Metazoa</taxon>
        <taxon>Ecdysozoa</taxon>
        <taxon>Nematoda</taxon>
        <taxon>Chromadorea</taxon>
        <taxon>Rhabditida</taxon>
        <taxon>Spirurina</taxon>
        <taxon>Spiruromorpha</taxon>
        <taxon>Filarioidea</taxon>
        <taxon>Onchocercidae</taxon>
        <taxon>Litomosoides</taxon>
    </lineage>
</organism>
<evidence type="ECO:0000256" key="5">
    <source>
        <dbReference type="ARBA" id="ARBA00022840"/>
    </source>
</evidence>
<dbReference type="GO" id="GO:0015910">
    <property type="term" value="P:long-chain fatty acid import into peroxisome"/>
    <property type="evidence" value="ECO:0007669"/>
    <property type="project" value="TreeGrafter"/>
</dbReference>
<keyword evidence="3 8" id="KW-0812">Transmembrane</keyword>
<keyword evidence="6 8" id="KW-1133">Transmembrane helix</keyword>
<evidence type="ECO:0000313" key="11">
    <source>
        <dbReference type="Proteomes" id="UP000277928"/>
    </source>
</evidence>
<dbReference type="GO" id="GO:0005524">
    <property type="term" value="F:ATP binding"/>
    <property type="evidence" value="ECO:0007669"/>
    <property type="project" value="UniProtKB-KW"/>
</dbReference>
<dbReference type="InterPro" id="IPR003439">
    <property type="entry name" value="ABC_transporter-like_ATP-bd"/>
</dbReference>
<accession>A0A3P6SKV1</accession>
<dbReference type="SMART" id="SM00382">
    <property type="entry name" value="AAA"/>
    <property type="match status" value="1"/>
</dbReference>
<dbReference type="Gene3D" id="3.40.50.300">
    <property type="entry name" value="P-loop containing nucleotide triphosphate hydrolases"/>
    <property type="match status" value="2"/>
</dbReference>
<dbReference type="Proteomes" id="UP000277928">
    <property type="component" value="Unassembled WGS sequence"/>
</dbReference>
<dbReference type="GO" id="GO:0005324">
    <property type="term" value="F:long-chain fatty acid transmembrane transporter activity"/>
    <property type="evidence" value="ECO:0007669"/>
    <property type="project" value="TreeGrafter"/>
</dbReference>
<dbReference type="GO" id="GO:0005778">
    <property type="term" value="C:peroxisomal membrane"/>
    <property type="evidence" value="ECO:0007669"/>
    <property type="project" value="TreeGrafter"/>
</dbReference>
<dbReference type="GO" id="GO:0016887">
    <property type="term" value="F:ATP hydrolysis activity"/>
    <property type="evidence" value="ECO:0007669"/>
    <property type="project" value="InterPro"/>
</dbReference>
<keyword evidence="11" id="KW-1185">Reference proteome</keyword>
<dbReference type="InterPro" id="IPR011527">
    <property type="entry name" value="ABC1_TM_dom"/>
</dbReference>
<dbReference type="InterPro" id="IPR027417">
    <property type="entry name" value="P-loop_NTPase"/>
</dbReference>
<dbReference type="Pfam" id="PF06472">
    <property type="entry name" value="ABC_membrane_2"/>
    <property type="match status" value="1"/>
</dbReference>
<keyword evidence="2" id="KW-0813">Transport</keyword>
<dbReference type="GO" id="GO:0042760">
    <property type="term" value="P:very long-chain fatty acid catabolic process"/>
    <property type="evidence" value="ECO:0007669"/>
    <property type="project" value="TreeGrafter"/>
</dbReference>
<feature type="transmembrane region" description="Helical" evidence="8">
    <location>
        <begin position="31"/>
        <end position="53"/>
    </location>
</feature>
<evidence type="ECO:0000313" key="10">
    <source>
        <dbReference type="EMBL" id="VDK75486.1"/>
    </source>
</evidence>
<evidence type="ECO:0000256" key="3">
    <source>
        <dbReference type="ARBA" id="ARBA00022692"/>
    </source>
</evidence>
<evidence type="ECO:0000256" key="8">
    <source>
        <dbReference type="SAM" id="Phobius"/>
    </source>
</evidence>
<dbReference type="InterPro" id="IPR050835">
    <property type="entry name" value="ABC_transporter_sub-D"/>
</dbReference>
<dbReference type="PANTHER" id="PTHR11384">
    <property type="entry name" value="ATP-BINDING CASSETTE, SUB-FAMILY D MEMBER"/>
    <property type="match status" value="1"/>
</dbReference>
<keyword evidence="5" id="KW-0067">ATP-binding</keyword>
<dbReference type="SUPFAM" id="SSF52540">
    <property type="entry name" value="P-loop containing nucleoside triphosphate hydrolases"/>
    <property type="match status" value="1"/>
</dbReference>
<gene>
    <name evidence="10" type="ORF">NLS_LOCUS2935</name>
</gene>
<reference evidence="10 11" key="1">
    <citation type="submission" date="2018-08" db="EMBL/GenBank/DDBJ databases">
        <authorList>
            <person name="Laetsch R D."/>
            <person name="Stevens L."/>
            <person name="Kumar S."/>
            <person name="Blaxter L. M."/>
        </authorList>
    </citation>
    <scope>NUCLEOTIDE SEQUENCE [LARGE SCALE GENOMIC DNA]</scope>
</reference>
<evidence type="ECO:0000256" key="7">
    <source>
        <dbReference type="ARBA" id="ARBA00023136"/>
    </source>
</evidence>
<dbReference type="OMA" id="YFSFNHV"/>
<evidence type="ECO:0000256" key="1">
    <source>
        <dbReference type="ARBA" id="ARBA00008575"/>
    </source>
</evidence>
<dbReference type="AlphaFoldDB" id="A0A3P6SKV1"/>
<feature type="transmembrane region" description="Helical" evidence="8">
    <location>
        <begin position="129"/>
        <end position="148"/>
    </location>
</feature>
<dbReference type="OrthoDB" id="422637at2759"/>
<dbReference type="GO" id="GO:0007031">
    <property type="term" value="P:peroxisome organization"/>
    <property type="evidence" value="ECO:0007669"/>
    <property type="project" value="TreeGrafter"/>
</dbReference>
<sequence length="424" mass="48423">MCSQLAINIMPSVLIGPFVIAFYTYETYVSSGGLGIAIIYGYYIVGAIVNKFLMSPMVKWSARVEKAEGDFRYKHVSIRNNAESIALYEAEPFEQYECNRIFILLWWRQFKFLCWKLPNLLWQQLYDHYGGILSYAVQFIPILIIGLYDDLPMQDLGRIISNNAFVYMYLINSFTQIADVALSTGEMAGVLQRVAELVQVCNYMGNTTIGHSGFVINSKFEEDDRDEQMMYSLHNVSYSVPNYHSTQRLLNDFSLTIRRNSKVWIKGPSGSGKTSLVRVLSQLWQCETDYASINSILSNLKLDWLVERCGGLFHPVEFEWQNTLTPSEQQRLAFARVLFQQPQLVILDESFSCIEPEIEEQIYQILISSDIGFISIGHHPSLIKFHDTIIHLDGCGTYKVRSLLPLSPTSTIDPISCNDFSNST</sequence>
<feature type="transmembrane region" description="Helical" evidence="8">
    <location>
        <begin position="5"/>
        <end position="25"/>
    </location>
</feature>
<protein>
    <recommendedName>
        <fullName evidence="9">ABC transporter domain-containing protein</fullName>
    </recommendedName>
</protein>
<dbReference type="STRING" id="42156.A0A3P6SKV1"/>
<evidence type="ECO:0000256" key="4">
    <source>
        <dbReference type="ARBA" id="ARBA00022741"/>
    </source>
</evidence>
<dbReference type="PANTHER" id="PTHR11384:SF65">
    <property type="entry name" value="ABC TRANSPORTER DOMAIN-CONTAINING PROTEIN"/>
    <property type="match status" value="1"/>
</dbReference>
<evidence type="ECO:0000256" key="2">
    <source>
        <dbReference type="ARBA" id="ARBA00022448"/>
    </source>
</evidence>
<comment type="similarity">
    <text evidence="1">Belongs to the ABC transporter superfamily. ABCD family. Peroxisomal fatty acyl CoA transporter (TC 3.A.1.203) subfamily.</text>
</comment>
<keyword evidence="4" id="KW-0547">Nucleotide-binding</keyword>
<name>A0A3P6SKV1_LITSI</name>
<keyword evidence="7 8" id="KW-0472">Membrane</keyword>
<dbReference type="EMBL" id="UYRX01000146">
    <property type="protein sequence ID" value="VDK75486.1"/>
    <property type="molecule type" value="Genomic_DNA"/>
</dbReference>
<proteinExistence type="inferred from homology"/>
<evidence type="ECO:0000256" key="6">
    <source>
        <dbReference type="ARBA" id="ARBA00022989"/>
    </source>
</evidence>
<dbReference type="PROSITE" id="PS50893">
    <property type="entry name" value="ABC_TRANSPORTER_2"/>
    <property type="match status" value="1"/>
</dbReference>
<dbReference type="InterPro" id="IPR003593">
    <property type="entry name" value="AAA+_ATPase"/>
</dbReference>